<feature type="domain" description="USP" evidence="1">
    <location>
        <begin position="589"/>
        <end position="815"/>
    </location>
</feature>
<dbReference type="CDD" id="cd02257">
    <property type="entry name" value="Peptidase_C19"/>
    <property type="match status" value="1"/>
</dbReference>
<name>A0ABD2PRA8_9PLAT</name>
<dbReference type="InterPro" id="IPR038765">
    <property type="entry name" value="Papain-like_cys_pep_sf"/>
</dbReference>
<dbReference type="Gene3D" id="3.90.70.10">
    <property type="entry name" value="Cysteine proteinases"/>
    <property type="match status" value="2"/>
</dbReference>
<dbReference type="PROSITE" id="PS50235">
    <property type="entry name" value="USP_3"/>
    <property type="match status" value="1"/>
</dbReference>
<keyword evidence="3" id="KW-1185">Reference proteome</keyword>
<evidence type="ECO:0000313" key="3">
    <source>
        <dbReference type="Proteomes" id="UP001626550"/>
    </source>
</evidence>
<proteinExistence type="predicted"/>
<dbReference type="PANTHER" id="PTHR24006">
    <property type="entry name" value="UBIQUITIN CARBOXYL-TERMINAL HYDROLASE"/>
    <property type="match status" value="1"/>
</dbReference>
<evidence type="ECO:0000259" key="1">
    <source>
        <dbReference type="PROSITE" id="PS50235"/>
    </source>
</evidence>
<dbReference type="Proteomes" id="UP001626550">
    <property type="component" value="Unassembled WGS sequence"/>
</dbReference>
<dbReference type="AlphaFoldDB" id="A0ABD2PRA8"/>
<dbReference type="EMBL" id="JBJKFK010003616">
    <property type="protein sequence ID" value="KAL3309715.1"/>
    <property type="molecule type" value="Genomic_DNA"/>
</dbReference>
<dbReference type="InterPro" id="IPR028889">
    <property type="entry name" value="USP"/>
</dbReference>
<protein>
    <recommendedName>
        <fullName evidence="1">USP domain-containing protein</fullName>
    </recommendedName>
</protein>
<dbReference type="SUPFAM" id="SSF54001">
    <property type="entry name" value="Cysteine proteinases"/>
    <property type="match status" value="1"/>
</dbReference>
<organism evidence="2 3">
    <name type="scientific">Cichlidogyrus casuarinus</name>
    <dbReference type="NCBI Taxonomy" id="1844966"/>
    <lineage>
        <taxon>Eukaryota</taxon>
        <taxon>Metazoa</taxon>
        <taxon>Spiralia</taxon>
        <taxon>Lophotrochozoa</taxon>
        <taxon>Platyhelminthes</taxon>
        <taxon>Monogenea</taxon>
        <taxon>Monopisthocotylea</taxon>
        <taxon>Dactylogyridea</taxon>
        <taxon>Ancyrocephalidae</taxon>
        <taxon>Cichlidogyrus</taxon>
    </lineage>
</organism>
<dbReference type="InterPro" id="IPR050164">
    <property type="entry name" value="Peptidase_C19"/>
</dbReference>
<dbReference type="Pfam" id="PF00443">
    <property type="entry name" value="UCH"/>
    <property type="match status" value="1"/>
</dbReference>
<sequence>MNQQSHTCQSASGVLVSAPKTTVHEFYLNIEVGQVNTWLADQEYQHKVNLSIRSRNSNPFRMKIYCAAKSEGCKFEMILTQVDTKRILVRCNEHSKDVCCPKRMSRGAKALFEVLSNVMGPEQSHHFMSWVSLPRVAEDFHNPIVCPSYYAIMNLSQQKRKLYRISWPKTFELCRQLGAEIKILRHGNSLEGDEICLITKEMRIYWTHACTERRVFFDTSHGFTYIEKFSTLVTTTPTGIWPLAILIHRHETEKTFTRFFSFLHSSGLRFSNLMSDQHRSILAAVAKIDNCTHLLCHNHLRKAIEEDVNQCSSRRAKNLLLFHGKKALRALTHKLAQKHLNYLLCPSLKKDKGVRSCESFNAMFKRAVLERMCFKSVSTAVFHTLDHLRVVLNAKFQKSFEKSKTCRRVNSFKRILLQLEIRSAGDKVVFTDKASGFSVVFDIGRETCECVHFKRTGTCAHHYHVCAVLELITARCHHPLYRLNQDTLYEEKIGWLSLDKAGQPFPKRFRASTKLITNVDVEKDALERAGNLSSHTTNGPKRACKRDFHARKVTQHVPVEPTVNEFDQVLRFLNSSTNAVEESKQKQLTGFKNLGNSCFLNSVLQAILNSALRFDLQSQTCCCLTCEFARLKEDYSAGGNKIMAPTNLFNKLANECTECGLSTFSAVCEYLIVPVPPTDSLRQSISSEMAYTLSKRCGRCQKDTVHDCASALMDLPDILMVQIKRARQDGSVDTSVVRGIEEDIELETTGRSIVSYRLRSLIAHESAQGRSTSGHFVCYIREEASWLRASDEIVERCHMGLVQMAVGSVYFLERC</sequence>
<dbReference type="InterPro" id="IPR018200">
    <property type="entry name" value="USP_CS"/>
</dbReference>
<evidence type="ECO:0000313" key="2">
    <source>
        <dbReference type="EMBL" id="KAL3309715.1"/>
    </source>
</evidence>
<dbReference type="PROSITE" id="PS00972">
    <property type="entry name" value="USP_1"/>
    <property type="match status" value="1"/>
</dbReference>
<accession>A0ABD2PRA8</accession>
<comment type="caution">
    <text evidence="2">The sequence shown here is derived from an EMBL/GenBank/DDBJ whole genome shotgun (WGS) entry which is preliminary data.</text>
</comment>
<dbReference type="InterPro" id="IPR001394">
    <property type="entry name" value="Peptidase_C19_UCH"/>
</dbReference>
<gene>
    <name evidence="2" type="ORF">Ciccas_011736</name>
</gene>
<reference evidence="2 3" key="1">
    <citation type="submission" date="2024-11" db="EMBL/GenBank/DDBJ databases">
        <title>Adaptive evolution of stress response genes in parasites aligns with host niche diversity.</title>
        <authorList>
            <person name="Hahn C."/>
            <person name="Resl P."/>
        </authorList>
    </citation>
    <scope>NUCLEOTIDE SEQUENCE [LARGE SCALE GENOMIC DNA]</scope>
    <source>
        <strain evidence="2">EGGRZ-B1_66</strain>
        <tissue evidence="2">Body</tissue>
    </source>
</reference>